<reference evidence="2" key="1">
    <citation type="submission" date="2021-02" db="EMBL/GenBank/DDBJ databases">
        <authorList>
            <person name="Dougan E. K."/>
            <person name="Rhodes N."/>
            <person name="Thang M."/>
            <person name="Chan C."/>
        </authorList>
    </citation>
    <scope>NUCLEOTIDE SEQUENCE</scope>
</reference>
<comment type="caution">
    <text evidence="2">The sequence shown here is derived from an EMBL/GenBank/DDBJ whole genome shotgun (WGS) entry which is preliminary data.</text>
</comment>
<protein>
    <recommendedName>
        <fullName evidence="4">GAF domain-containing protein</fullName>
    </recommendedName>
</protein>
<organism evidence="2 3">
    <name type="scientific">Polarella glacialis</name>
    <name type="common">Dinoflagellate</name>
    <dbReference type="NCBI Taxonomy" id="89957"/>
    <lineage>
        <taxon>Eukaryota</taxon>
        <taxon>Sar</taxon>
        <taxon>Alveolata</taxon>
        <taxon>Dinophyceae</taxon>
        <taxon>Suessiales</taxon>
        <taxon>Suessiaceae</taxon>
        <taxon>Polarella</taxon>
    </lineage>
</organism>
<evidence type="ECO:0008006" key="4">
    <source>
        <dbReference type="Google" id="ProtNLM"/>
    </source>
</evidence>
<dbReference type="Proteomes" id="UP000654075">
    <property type="component" value="Unassembled WGS sequence"/>
</dbReference>
<dbReference type="OrthoDB" id="418884at2759"/>
<feature type="non-terminal residue" evidence="2">
    <location>
        <position position="435"/>
    </location>
</feature>
<proteinExistence type="predicted"/>
<feature type="compositionally biased region" description="Low complexity" evidence="1">
    <location>
        <begin position="1"/>
        <end position="20"/>
    </location>
</feature>
<sequence length="435" mass="45868">MAAEQFSAPASPSPSCGSRASARDWSANAGAVENNSPPPAVLLGSGPAPPSVPRPQSAGPGVGRSRSYSGRRLAGAQQRGGQERPPHHGRGTFGSSGHCHGTPRGQGARPPKPTTAASPPAANLSGAGASKRAAAAVSALTAASGVGGDALSALMVAVLRIYEHRTSADVWSWLLEPLRALVPCEEVKIVVRCLGPPPQESFPQTEARQRVKALTFVERWPTMRIEGHAATTQRIQVMPSQEAVRQHWDKWEVPHCHCSGSSCVTSCSPSASLRCLAAVPLFDANGNVLAVAKLLNRRTPGGQGQWHPSLEFSRADLTILSAFSAIFACVAPHPFLGLPGAGILRRPQAHLVYGDKAVKAIVQWQLPVELRGPLCHEVLYGPQEHDDEFCGRAGPGRGPPPREKWQLLPCGLLEPSAVGFGGESDCGDDSSDYFR</sequence>
<dbReference type="EMBL" id="CAJNNV010025729">
    <property type="protein sequence ID" value="CAE8615861.1"/>
    <property type="molecule type" value="Genomic_DNA"/>
</dbReference>
<name>A0A813FP11_POLGL</name>
<evidence type="ECO:0000313" key="2">
    <source>
        <dbReference type="EMBL" id="CAE8615861.1"/>
    </source>
</evidence>
<evidence type="ECO:0000313" key="3">
    <source>
        <dbReference type="Proteomes" id="UP000654075"/>
    </source>
</evidence>
<feature type="region of interest" description="Disordered" evidence="1">
    <location>
        <begin position="1"/>
        <end position="126"/>
    </location>
</feature>
<feature type="compositionally biased region" description="Low complexity" evidence="1">
    <location>
        <begin position="63"/>
        <end position="80"/>
    </location>
</feature>
<dbReference type="AlphaFoldDB" id="A0A813FP11"/>
<evidence type="ECO:0000256" key="1">
    <source>
        <dbReference type="SAM" id="MobiDB-lite"/>
    </source>
</evidence>
<keyword evidence="3" id="KW-1185">Reference proteome</keyword>
<accession>A0A813FP11</accession>
<feature type="compositionally biased region" description="Low complexity" evidence="1">
    <location>
        <begin position="114"/>
        <end position="126"/>
    </location>
</feature>
<gene>
    <name evidence="2" type="ORF">PGLA1383_LOCUS33567</name>
</gene>